<feature type="non-terminal residue" evidence="1">
    <location>
        <position position="1"/>
    </location>
</feature>
<evidence type="ECO:0000313" key="2">
    <source>
        <dbReference type="Proteomes" id="UP001529510"/>
    </source>
</evidence>
<protein>
    <submittedName>
        <fullName evidence="1">Uncharacterized protein</fullName>
    </submittedName>
</protein>
<feature type="non-terminal residue" evidence="1">
    <location>
        <position position="53"/>
    </location>
</feature>
<sequence length="53" mass="6092">RVQYAKYRCSHSRQIQWSSITHSEIPFLLNMTLAPPSLLLLLNPANILLSNEL</sequence>
<keyword evidence="2" id="KW-1185">Reference proteome</keyword>
<proteinExistence type="predicted"/>
<gene>
    <name evidence="1" type="ORF">M9458_020223</name>
</gene>
<dbReference type="AlphaFoldDB" id="A0ABD0QF55"/>
<organism evidence="1 2">
    <name type="scientific">Cirrhinus mrigala</name>
    <name type="common">Mrigala</name>
    <dbReference type="NCBI Taxonomy" id="683832"/>
    <lineage>
        <taxon>Eukaryota</taxon>
        <taxon>Metazoa</taxon>
        <taxon>Chordata</taxon>
        <taxon>Craniata</taxon>
        <taxon>Vertebrata</taxon>
        <taxon>Euteleostomi</taxon>
        <taxon>Actinopterygii</taxon>
        <taxon>Neopterygii</taxon>
        <taxon>Teleostei</taxon>
        <taxon>Ostariophysi</taxon>
        <taxon>Cypriniformes</taxon>
        <taxon>Cyprinidae</taxon>
        <taxon>Labeoninae</taxon>
        <taxon>Labeonini</taxon>
        <taxon>Cirrhinus</taxon>
    </lineage>
</organism>
<dbReference type="EMBL" id="JAMKFB020000009">
    <property type="protein sequence ID" value="KAL0184527.1"/>
    <property type="molecule type" value="Genomic_DNA"/>
</dbReference>
<accession>A0ABD0QF55</accession>
<comment type="caution">
    <text evidence="1">The sequence shown here is derived from an EMBL/GenBank/DDBJ whole genome shotgun (WGS) entry which is preliminary data.</text>
</comment>
<reference evidence="1 2" key="1">
    <citation type="submission" date="2024-05" db="EMBL/GenBank/DDBJ databases">
        <title>Genome sequencing and assembly of Indian major carp, Cirrhinus mrigala (Hamilton, 1822).</title>
        <authorList>
            <person name="Mohindra V."/>
            <person name="Chowdhury L.M."/>
            <person name="Lal K."/>
            <person name="Jena J.K."/>
        </authorList>
    </citation>
    <scope>NUCLEOTIDE SEQUENCE [LARGE SCALE GENOMIC DNA]</scope>
    <source>
        <strain evidence="1">CM1030</strain>
        <tissue evidence="1">Blood</tissue>
    </source>
</reference>
<evidence type="ECO:0000313" key="1">
    <source>
        <dbReference type="EMBL" id="KAL0184527.1"/>
    </source>
</evidence>
<name>A0ABD0QF55_CIRMR</name>
<dbReference type="Proteomes" id="UP001529510">
    <property type="component" value="Unassembled WGS sequence"/>
</dbReference>